<comment type="caution">
    <text evidence="1">The sequence shown here is derived from an EMBL/GenBank/DDBJ whole genome shotgun (WGS) entry which is preliminary data.</text>
</comment>
<dbReference type="Gene3D" id="1.10.287.110">
    <property type="entry name" value="DnaJ domain"/>
    <property type="match status" value="1"/>
</dbReference>
<dbReference type="Proteomes" id="UP001491310">
    <property type="component" value="Unassembled WGS sequence"/>
</dbReference>
<dbReference type="InterPro" id="IPR036869">
    <property type="entry name" value="J_dom_sf"/>
</dbReference>
<name>A0ABR2Z0E2_9CHLO</name>
<evidence type="ECO:0000313" key="1">
    <source>
        <dbReference type="EMBL" id="KAK9917679.1"/>
    </source>
</evidence>
<protein>
    <recommendedName>
        <fullName evidence="3">J domain-containing protein</fullName>
    </recommendedName>
</protein>
<organism evidence="1 2">
    <name type="scientific">Coccomyxa subellipsoidea</name>
    <dbReference type="NCBI Taxonomy" id="248742"/>
    <lineage>
        <taxon>Eukaryota</taxon>
        <taxon>Viridiplantae</taxon>
        <taxon>Chlorophyta</taxon>
        <taxon>core chlorophytes</taxon>
        <taxon>Trebouxiophyceae</taxon>
        <taxon>Trebouxiophyceae incertae sedis</taxon>
        <taxon>Coccomyxaceae</taxon>
        <taxon>Coccomyxa</taxon>
    </lineage>
</organism>
<evidence type="ECO:0000313" key="2">
    <source>
        <dbReference type="Proteomes" id="UP001491310"/>
    </source>
</evidence>
<reference evidence="1 2" key="1">
    <citation type="journal article" date="2024" name="Nat. Commun.">
        <title>Phylogenomics reveals the evolutionary origins of lichenization in chlorophyte algae.</title>
        <authorList>
            <person name="Puginier C."/>
            <person name="Libourel C."/>
            <person name="Otte J."/>
            <person name="Skaloud P."/>
            <person name="Haon M."/>
            <person name="Grisel S."/>
            <person name="Petersen M."/>
            <person name="Berrin J.G."/>
            <person name="Delaux P.M."/>
            <person name="Dal Grande F."/>
            <person name="Keller J."/>
        </authorList>
    </citation>
    <scope>NUCLEOTIDE SEQUENCE [LARGE SCALE GENOMIC DNA]</scope>
    <source>
        <strain evidence="1 2">SAG 216-7</strain>
    </source>
</reference>
<keyword evidence="2" id="KW-1185">Reference proteome</keyword>
<sequence length="304" mass="34220">MNAAVPDAWPALKADVSLFQADDIVKEALLAMSGEEVGPADHMLCKHLMEDAARPIEDAARFSRVAHYYKGVAEAEVLKTDMITNICICSATQEMKRADAFLDRALYNAEDIDMDAVFLAIDAYRNAILLTRGHDLAAECRAFSRLGRVYGKIMKDRQRAADCNKRCIVLASAIYPIPYGADWYREAMAELQAEQKRKALEEEQKLAQERGPILETLKAELAALKKAHLEGAHKLVDLIYREHPPKKEKAVKPDGENMKKGLQTAILHYHPDKNSEAQFGKRWCYLCEEITKLLNDKYAHTKGC</sequence>
<evidence type="ECO:0008006" key="3">
    <source>
        <dbReference type="Google" id="ProtNLM"/>
    </source>
</evidence>
<gene>
    <name evidence="1" type="ORF">WJX75_007068</name>
</gene>
<dbReference type="EMBL" id="JALJOT010000002">
    <property type="protein sequence ID" value="KAK9917679.1"/>
    <property type="molecule type" value="Genomic_DNA"/>
</dbReference>
<proteinExistence type="predicted"/>
<accession>A0ABR2Z0E2</accession>